<evidence type="ECO:0000256" key="4">
    <source>
        <dbReference type="ARBA" id="ARBA00034617"/>
    </source>
</evidence>
<comment type="caution">
    <text evidence="8">The sequence shown here is derived from an EMBL/GenBank/DDBJ whole genome shotgun (WGS) entry which is preliminary data.</text>
</comment>
<dbReference type="Pfam" id="PF00270">
    <property type="entry name" value="DEAD"/>
    <property type="match status" value="1"/>
</dbReference>
<dbReference type="GO" id="GO:0043138">
    <property type="term" value="F:3'-5' DNA helicase activity"/>
    <property type="evidence" value="ECO:0007669"/>
    <property type="project" value="UniProtKB-EC"/>
</dbReference>
<evidence type="ECO:0000256" key="2">
    <source>
        <dbReference type="ARBA" id="ARBA00022741"/>
    </source>
</evidence>
<evidence type="ECO:0000256" key="1">
    <source>
        <dbReference type="ARBA" id="ARBA00005446"/>
    </source>
</evidence>
<dbReference type="GO" id="GO:0000724">
    <property type="term" value="P:double-strand break repair via homologous recombination"/>
    <property type="evidence" value="ECO:0007669"/>
    <property type="project" value="TreeGrafter"/>
</dbReference>
<feature type="compositionally biased region" description="Low complexity" evidence="6">
    <location>
        <begin position="1783"/>
        <end position="1792"/>
    </location>
</feature>
<feature type="region of interest" description="Disordered" evidence="6">
    <location>
        <begin position="2068"/>
        <end position="2147"/>
    </location>
</feature>
<organism evidence="8 9">
    <name type="scientific">Lentinula edodes</name>
    <name type="common">Shiitake mushroom</name>
    <name type="synonym">Lentinus edodes</name>
    <dbReference type="NCBI Taxonomy" id="5353"/>
    <lineage>
        <taxon>Eukaryota</taxon>
        <taxon>Fungi</taxon>
        <taxon>Dikarya</taxon>
        <taxon>Basidiomycota</taxon>
        <taxon>Agaricomycotina</taxon>
        <taxon>Agaricomycetes</taxon>
        <taxon>Agaricomycetidae</taxon>
        <taxon>Agaricales</taxon>
        <taxon>Marasmiineae</taxon>
        <taxon>Omphalotaceae</taxon>
        <taxon>Lentinula</taxon>
    </lineage>
</organism>
<dbReference type="Pfam" id="PF00271">
    <property type="entry name" value="Helicase_C"/>
    <property type="match status" value="1"/>
</dbReference>
<dbReference type="InterPro" id="IPR011545">
    <property type="entry name" value="DEAD/DEAH_box_helicase_dom"/>
</dbReference>
<dbReference type="EC" id="5.6.2.4" evidence="5"/>
<dbReference type="Proteomes" id="UP000188533">
    <property type="component" value="Unassembled WGS sequence"/>
</dbReference>
<accession>A0A1Q3DUJ9</accession>
<keyword evidence="2" id="KW-0547">Nucleotide-binding</keyword>
<feature type="compositionally biased region" description="Basic and acidic residues" evidence="6">
    <location>
        <begin position="78"/>
        <end position="91"/>
    </location>
</feature>
<evidence type="ECO:0000313" key="9">
    <source>
        <dbReference type="Proteomes" id="UP000188533"/>
    </source>
</evidence>
<dbReference type="Gene3D" id="3.40.50.300">
    <property type="entry name" value="P-loop containing nucleotide triphosphate hydrolases"/>
    <property type="match status" value="2"/>
</dbReference>
<feature type="compositionally biased region" description="Gly residues" evidence="6">
    <location>
        <begin position="164"/>
        <end position="176"/>
    </location>
</feature>
<proteinExistence type="inferred from homology"/>
<feature type="compositionally biased region" description="Acidic residues" evidence="6">
    <location>
        <begin position="2068"/>
        <end position="2081"/>
    </location>
</feature>
<feature type="domain" description="Helicase C-terminal" evidence="7">
    <location>
        <begin position="1307"/>
        <end position="1473"/>
    </location>
</feature>
<feature type="region of interest" description="Disordered" evidence="6">
    <location>
        <begin position="161"/>
        <end position="202"/>
    </location>
</feature>
<keyword evidence="9" id="KW-1185">Reference proteome</keyword>
<feature type="region of interest" description="Disordered" evidence="6">
    <location>
        <begin position="76"/>
        <end position="108"/>
    </location>
</feature>
<dbReference type="STRING" id="5353.A0A1Q3DUJ9"/>
<dbReference type="PROSITE" id="PS51194">
    <property type="entry name" value="HELICASE_CTER"/>
    <property type="match status" value="1"/>
</dbReference>
<feature type="compositionally biased region" description="Basic residues" evidence="6">
    <location>
        <begin position="2124"/>
        <end position="2141"/>
    </location>
</feature>
<dbReference type="InterPro" id="IPR014001">
    <property type="entry name" value="Helicase_ATP-bd"/>
</dbReference>
<dbReference type="GO" id="GO:0005524">
    <property type="term" value="F:ATP binding"/>
    <property type="evidence" value="ECO:0007669"/>
    <property type="project" value="UniProtKB-KW"/>
</dbReference>
<dbReference type="PANTHER" id="PTHR13710">
    <property type="entry name" value="DNA HELICASE RECQ FAMILY MEMBER"/>
    <property type="match status" value="1"/>
</dbReference>
<feature type="compositionally biased region" description="Polar residues" evidence="6">
    <location>
        <begin position="93"/>
        <end position="105"/>
    </location>
</feature>
<feature type="compositionally biased region" description="Acidic residues" evidence="6">
    <location>
        <begin position="177"/>
        <end position="194"/>
    </location>
</feature>
<dbReference type="SMART" id="SM00355">
    <property type="entry name" value="ZnF_C2H2"/>
    <property type="match status" value="2"/>
</dbReference>
<keyword evidence="3" id="KW-0067">ATP-binding</keyword>
<reference evidence="8 9" key="1">
    <citation type="submission" date="2016-08" db="EMBL/GenBank/DDBJ databases">
        <authorList>
            <consortium name="Lentinula edodes genome sequencing consortium"/>
            <person name="Sakamoto Y."/>
            <person name="Nakade K."/>
            <person name="Sato S."/>
            <person name="Yoshida Y."/>
            <person name="Miyazaki K."/>
            <person name="Natsume S."/>
            <person name="Konno N."/>
        </authorList>
    </citation>
    <scope>NUCLEOTIDE SEQUENCE [LARGE SCALE GENOMIC DNA]</scope>
    <source>
        <strain evidence="8 9">NBRC 111202</strain>
    </source>
</reference>
<dbReference type="SUPFAM" id="SSF52540">
    <property type="entry name" value="P-loop containing nucleoside triphosphate hydrolases"/>
    <property type="match status" value="1"/>
</dbReference>
<dbReference type="GO" id="GO:0005737">
    <property type="term" value="C:cytoplasm"/>
    <property type="evidence" value="ECO:0007669"/>
    <property type="project" value="TreeGrafter"/>
</dbReference>
<protein>
    <recommendedName>
        <fullName evidence="5">DNA 3'-5' helicase</fullName>
        <ecNumber evidence="5">5.6.2.4</ecNumber>
    </recommendedName>
</protein>
<evidence type="ECO:0000313" key="8">
    <source>
        <dbReference type="EMBL" id="GAV98674.1"/>
    </source>
</evidence>
<sequence>MPKSLCHIPSCQNAFIGSTADSHRKEFHSAAHKLPHNGLKVKVSRRPDGKLPCPCGSELHARYSFKKLTALTRLRPHPLPEESPHADHDVTDSDTLPPSSHSNSVPFVDVPLIPTSGSNNGASQALPSNDIEMQKGCTGEGTGEPVRLNVVAIVAAGEDEEEFGGIGDRSTGGGDICGDDQGSEEGSEYQDEPPETTSDVNEMDIDSTSTHTTAAHAHSLLAKFNILVEPVYRLAICTECNRPVPFNHMREHQWQTHYKGLNLPSELRLPSKAVVLSLLGVLGADCPEEIPYEAIPRIQGIETVPGYRCLNTGCGGAVFGKSRSLRRHHAEAHSDVEVGNRQTIRVTCQPLSVFRKDLRYVEIIPDPKCKSKSLLSIEQSASACNLLENPEVFNTASNEREKNAVFAQSRWDELLEGVNIAALRQTISTPDLPTLASFKRLRLVAREYYEDVSKSIGQVPVLVRRYIASSNPNDLKHKPFRRPQEVKTVIEDAYRTAQFVAFLITTHQFPVDSFPVPLHPSLQAQLKTLRTEVEDENCTISQLKETFHESVWLILSCPSDEYLRDELMCPFTRFLIAVNLKDSGAFVRASVIPPIIAQPQWCFRATALKEVLKRLTDFNGDPLLTYQTVVQRFITDGRSVLFTTLRQNMNLFRALATRQQGLARFNWNIGRSVITIDGFPISVSSFVDGVRSTIVEVEGNIRRLFCGCLYDDILQHIDEASVPHKTGQPRWFRDRPTNNDFRYSFFEEAENGFENYRSRLLDHLSKDPRFFITIDNRTVSKNGAILKWFSDLDEIVRQLYYLISTTWGGGSRGTEIERLLYANNSRNTRNVFVINGLLTIVTEYQKTQSLTGAGKLIARTPAFQVNRLLMLILGVAYWAAGYIGCYIGMERSCCQRYFYEVFVLTGKPMESKDFSKVLGSMNGIHLGIDLKLQDFRQLMSCLLISSTSTSFFDPNEEDQNVVAAHESFGHSVEMGRSGYGLDSTSATGLAADAVARMQQVCLKWQAFLNVLHPLLNQEISREHKDIMTNSTSTNALITSHFQDLLTSISERFDGFEVRTRAFIRSEIEYLGTHILEQIRTVRNVPSYRNPRRPAVHPSARDALKAVLRRKYNPSMGFTSAEQAELVNSVGSALHVFGIIETGGGKSLAFLGAPFLFPRHLFVVVSPLIALTQDLRRRLLETGINGGVWQEDSYDEHTAQLILVSAHKAGSDEFYNWLTCDATRQRLKRIFIDEAHKVVTDSDFRSCFKRFPNLVRSSVPITFLSGSLMPRSMPFILEAMEITDAGLVDEIRRYSGRPNLKYSVEKIQQEDYLEKIRGLVSIETRTMVERDRGIIFLSTLQEARDVRDFLGFPMYTGGMNDLEREESERRWRRGVSPEDRWIVATQAFGQGVDYPHVRAVLHKDPRELINYYQESGRAGRDGSPGHCLCLWSQLPFSPKDPSAVDHVGRLDMILFLQTLGCLRMALAAFDRELHSCVALNGELCSNCEKLSLNPYALSAADVPRFDKKLVPINPSGLNGLAANSVAANAGVLNSNYDNGEKQLREFNAIMESVVLNGCPDCWVAGHFHSDEMVHDRFWGFASIVATLKGLKMQSTAFWPFCYECWVPFRRPCNHPPPLPGKRIDPERCLYRISDKPTGEFTALLPTLVALIFTSKDPGTGKRVYLDGIKDELNCEWGDIGQLSDWLRQPIENSSQVPHPVLFLITFWGQYELKKGVSGPAIFQCPLCELQALKGQIWQHFVDKHNSEARLNAGGNLPSSGSTHRPGDDLNPPPAKKRKIGTPVSSSPSLGASSTFTADVGGGLVTPPTSSLNVDDPEDKGTEDDDDDSLPATPSPIVLDTDVVFDEHPTMGLLFEFLNEQLSTVVRTCPYEQIMLGAVASDHDRLWKCSTTLLSDKQYEYKRVFTLGLTAGRGCCYKCWTPQHPEFNHSDEPCAGGPRSDWEGWWRAVPYLIWRTTYLREVVFQALGIPSTAFYHCEVYAAWLTQPAHDIFNAGFNRKVTNLVAVVYTYFKLLIKGEIVRPAKGLTLDPYSPTTTTRCLKFVQFDLSEALQEDGKCRIEVERQGLTLEDEEVEFEEVEEGGGEENRGESTGLPNITLRSSPSNSSNSQCPSLPKLDSPPSTKQRASSKRNRKTAASRSKRATAAKLREGAAELKEHAIRVAQDAAPLALKDFDMSSLPAGFNGWTAAPTETLSPGLKKIWRNLDLLSRSSLRLLEWDGVSRIVLLDSSERVIAVLGVRVRG</sequence>
<comment type="similarity">
    <text evidence="1">Belongs to the helicase family. RecQ subfamily.</text>
</comment>
<comment type="catalytic activity">
    <reaction evidence="4">
        <text>Couples ATP hydrolysis with the unwinding of duplex DNA by translocating in the 3'-5' direction.</text>
        <dbReference type="EC" id="5.6.2.4"/>
    </reaction>
</comment>
<evidence type="ECO:0000259" key="7">
    <source>
        <dbReference type="PROSITE" id="PS51194"/>
    </source>
</evidence>
<dbReference type="InterPro" id="IPR013087">
    <property type="entry name" value="Znf_C2H2_type"/>
</dbReference>
<feature type="compositionally biased region" description="Low complexity" evidence="6">
    <location>
        <begin position="2098"/>
        <end position="2110"/>
    </location>
</feature>
<dbReference type="SMART" id="SM00490">
    <property type="entry name" value="HELICc"/>
    <property type="match status" value="1"/>
</dbReference>
<evidence type="ECO:0000256" key="3">
    <source>
        <dbReference type="ARBA" id="ARBA00022840"/>
    </source>
</evidence>
<dbReference type="GO" id="GO:0003676">
    <property type="term" value="F:nucleic acid binding"/>
    <property type="evidence" value="ECO:0007669"/>
    <property type="project" value="InterPro"/>
</dbReference>
<dbReference type="GO" id="GO:0005694">
    <property type="term" value="C:chromosome"/>
    <property type="evidence" value="ECO:0007669"/>
    <property type="project" value="TreeGrafter"/>
</dbReference>
<gene>
    <name evidence="8" type="ORF">LENED_000066</name>
</gene>
<evidence type="ECO:0000256" key="5">
    <source>
        <dbReference type="ARBA" id="ARBA00034808"/>
    </source>
</evidence>
<reference evidence="8 9" key="2">
    <citation type="submission" date="2017-02" db="EMBL/GenBank/DDBJ databases">
        <title>A genome survey and senescence transcriptome analysis in Lentinula edodes.</title>
        <authorList>
            <person name="Sakamoto Y."/>
            <person name="Nakade K."/>
            <person name="Sato S."/>
            <person name="Yoshida Y."/>
            <person name="Miyazaki K."/>
            <person name="Natsume S."/>
            <person name="Konno N."/>
        </authorList>
    </citation>
    <scope>NUCLEOTIDE SEQUENCE [LARGE SCALE GENOMIC DNA]</scope>
    <source>
        <strain evidence="8 9">NBRC 111202</strain>
    </source>
</reference>
<evidence type="ECO:0000256" key="6">
    <source>
        <dbReference type="SAM" id="MobiDB-lite"/>
    </source>
</evidence>
<feature type="region of interest" description="Disordered" evidence="6">
    <location>
        <begin position="1747"/>
        <end position="1834"/>
    </location>
</feature>
<feature type="compositionally biased region" description="Acidic residues" evidence="6">
    <location>
        <begin position="1813"/>
        <end position="1827"/>
    </location>
</feature>
<name>A0A1Q3DUJ9_LENED</name>
<dbReference type="SMART" id="SM00487">
    <property type="entry name" value="DEXDc"/>
    <property type="match status" value="1"/>
</dbReference>
<dbReference type="InterPro" id="IPR001650">
    <property type="entry name" value="Helicase_C-like"/>
</dbReference>
<dbReference type="InterPro" id="IPR027417">
    <property type="entry name" value="P-loop_NTPase"/>
</dbReference>
<dbReference type="PANTHER" id="PTHR13710:SF154">
    <property type="entry name" value="RECQ HELICASE, PUTATIVE (AFU_ORTHOLOGUE AFUA_6G14720)-RELATED"/>
    <property type="match status" value="1"/>
</dbReference>
<dbReference type="GO" id="GO:0009378">
    <property type="term" value="F:four-way junction helicase activity"/>
    <property type="evidence" value="ECO:0007669"/>
    <property type="project" value="TreeGrafter"/>
</dbReference>
<dbReference type="EMBL" id="BDGU01000001">
    <property type="protein sequence ID" value="GAV98674.1"/>
    <property type="molecule type" value="Genomic_DNA"/>
</dbReference>